<protein>
    <submittedName>
        <fullName evidence="5">Tetratricopeptide repeat protein</fullName>
    </submittedName>
</protein>
<dbReference type="Proteomes" id="UP001172083">
    <property type="component" value="Unassembled WGS sequence"/>
</dbReference>
<organism evidence="5 6">
    <name type="scientific">Agaribacillus aureus</name>
    <dbReference type="NCBI Taxonomy" id="3051825"/>
    <lineage>
        <taxon>Bacteria</taxon>
        <taxon>Pseudomonadati</taxon>
        <taxon>Bacteroidota</taxon>
        <taxon>Cytophagia</taxon>
        <taxon>Cytophagales</taxon>
        <taxon>Splendidivirgaceae</taxon>
        <taxon>Agaribacillus</taxon>
    </lineage>
</organism>
<reference evidence="5" key="1">
    <citation type="submission" date="2023-06" db="EMBL/GenBank/DDBJ databases">
        <title>Genomic of Agaribacillus aureum.</title>
        <authorList>
            <person name="Wang G."/>
        </authorList>
    </citation>
    <scope>NUCLEOTIDE SEQUENCE</scope>
    <source>
        <strain evidence="5">BMA12</strain>
    </source>
</reference>
<feature type="repeat" description="TPR" evidence="1">
    <location>
        <begin position="161"/>
        <end position="194"/>
    </location>
</feature>
<dbReference type="Pfam" id="PF13424">
    <property type="entry name" value="TPR_12"/>
    <property type="match status" value="3"/>
</dbReference>
<dbReference type="InterPro" id="IPR011990">
    <property type="entry name" value="TPR-like_helical_dom_sf"/>
</dbReference>
<dbReference type="EMBL" id="JAUJEB010000004">
    <property type="protein sequence ID" value="MDN5214008.1"/>
    <property type="molecule type" value="Genomic_DNA"/>
</dbReference>
<sequence>MNKFLFTLCLALIFTVTAKAQNQKVIDSLKNELPKTTDTTRVKLLISLSRQYRDAYPESALKYGKQALNLAKKLNFGIGMVDSYIQLGIVHERQGKFQLAIDYFQKGVKISQEFNDQIGEQNLLMHIGIAYKEQSEYQQALPYYFKAVEICKKIKHERGLASNYSNIATIYRNQTKYVDAFKYYLKAMEIHNKSDNKYGLMVTFNGLALLYKEQNNTAKALEYYEKALEMAELLKNQVGIAGISTNLGELHEAAGNYQQSLTYNHNALKIHQRLGFKNNVANNLNNLGSICHKQKQYDESITYYNRAIAILEEKGSKTNLVASHLHIASVYLEQGHFQPAREHTDKGLELALKIPSLEAMKEGYALQARIYNSLGDFEKAYDYQQHLIIVTDSIFDLEKSRQLTELQTLYESEKKEKEIALLEKQKEASRFKFIITSVGLSFLILVGLLLVLLQRIKIKKNKKLMAVQQENAALKTQDLQRKLAFKNKELTTQSLNLVQKNGIMEELKFGINEIIEVSDKPVTKKITSLKRLIDYSFHLDKDWDRFKIHFEQVHHCFFERLKAAFPDLTAAECRLCALIKLNLTTKEMATIMGIAPESMKVARHRLRKKMGLPPKANLAETLISFDTPE</sequence>
<feature type="domain" description="HTH luxR-type" evidence="4">
    <location>
        <begin position="565"/>
        <end position="622"/>
    </location>
</feature>
<evidence type="ECO:0000259" key="4">
    <source>
        <dbReference type="SMART" id="SM00421"/>
    </source>
</evidence>
<dbReference type="InterPro" id="IPR036388">
    <property type="entry name" value="WH-like_DNA-bd_sf"/>
</dbReference>
<name>A0ABT8LCH8_9BACT</name>
<dbReference type="SUPFAM" id="SSF48452">
    <property type="entry name" value="TPR-like"/>
    <property type="match status" value="2"/>
</dbReference>
<evidence type="ECO:0000313" key="6">
    <source>
        <dbReference type="Proteomes" id="UP001172083"/>
    </source>
</evidence>
<accession>A0ABT8LCH8</accession>
<evidence type="ECO:0000256" key="3">
    <source>
        <dbReference type="SAM" id="SignalP"/>
    </source>
</evidence>
<comment type="caution">
    <text evidence="5">The sequence shown here is derived from an EMBL/GenBank/DDBJ whole genome shotgun (WGS) entry which is preliminary data.</text>
</comment>
<keyword evidence="2" id="KW-0472">Membrane</keyword>
<dbReference type="RefSeq" id="WP_346759345.1">
    <property type="nucleotide sequence ID" value="NZ_JAUJEB010000004.1"/>
</dbReference>
<keyword evidence="2" id="KW-0812">Transmembrane</keyword>
<evidence type="ECO:0000256" key="1">
    <source>
        <dbReference type="PROSITE-ProRule" id="PRU00339"/>
    </source>
</evidence>
<dbReference type="InterPro" id="IPR019734">
    <property type="entry name" value="TPR_rpt"/>
</dbReference>
<gene>
    <name evidence="5" type="ORF">QQ020_18170</name>
</gene>
<feature type="repeat" description="TPR" evidence="1">
    <location>
        <begin position="81"/>
        <end position="114"/>
    </location>
</feature>
<feature type="chain" id="PRO_5045644764" evidence="3">
    <location>
        <begin position="21"/>
        <end position="629"/>
    </location>
</feature>
<feature type="repeat" description="TPR" evidence="1">
    <location>
        <begin position="201"/>
        <end position="234"/>
    </location>
</feature>
<dbReference type="PANTHER" id="PTHR10098">
    <property type="entry name" value="RAPSYN-RELATED"/>
    <property type="match status" value="1"/>
</dbReference>
<dbReference type="Gene3D" id="1.25.40.10">
    <property type="entry name" value="Tetratricopeptide repeat domain"/>
    <property type="match status" value="2"/>
</dbReference>
<dbReference type="SMART" id="SM00028">
    <property type="entry name" value="TPR"/>
    <property type="match status" value="8"/>
</dbReference>
<feature type="transmembrane region" description="Helical" evidence="2">
    <location>
        <begin position="433"/>
        <end position="453"/>
    </location>
</feature>
<keyword evidence="1" id="KW-0802">TPR repeat</keyword>
<dbReference type="PROSITE" id="PS50005">
    <property type="entry name" value="TPR"/>
    <property type="match status" value="5"/>
</dbReference>
<dbReference type="SUPFAM" id="SSF46894">
    <property type="entry name" value="C-terminal effector domain of the bipartite response regulators"/>
    <property type="match status" value="1"/>
</dbReference>
<feature type="repeat" description="TPR" evidence="1">
    <location>
        <begin position="281"/>
        <end position="314"/>
    </location>
</feature>
<dbReference type="InterPro" id="IPR016032">
    <property type="entry name" value="Sig_transdc_resp-reg_C-effctor"/>
</dbReference>
<feature type="signal peptide" evidence="3">
    <location>
        <begin position="1"/>
        <end position="20"/>
    </location>
</feature>
<proteinExistence type="predicted"/>
<keyword evidence="6" id="KW-1185">Reference proteome</keyword>
<feature type="repeat" description="TPR" evidence="1">
    <location>
        <begin position="121"/>
        <end position="154"/>
    </location>
</feature>
<dbReference type="InterPro" id="IPR000792">
    <property type="entry name" value="Tscrpt_reg_LuxR_C"/>
</dbReference>
<keyword evidence="3" id="KW-0732">Signal</keyword>
<evidence type="ECO:0000256" key="2">
    <source>
        <dbReference type="SAM" id="Phobius"/>
    </source>
</evidence>
<dbReference type="SMART" id="SM00421">
    <property type="entry name" value="HTH_LUXR"/>
    <property type="match status" value="1"/>
</dbReference>
<evidence type="ECO:0000313" key="5">
    <source>
        <dbReference type="EMBL" id="MDN5214008.1"/>
    </source>
</evidence>
<keyword evidence="2" id="KW-1133">Transmembrane helix</keyword>
<dbReference type="Gene3D" id="1.10.10.10">
    <property type="entry name" value="Winged helix-like DNA-binding domain superfamily/Winged helix DNA-binding domain"/>
    <property type="match status" value="1"/>
</dbReference>